<dbReference type="InterPro" id="IPR048367">
    <property type="entry name" value="TNP-like_RNaseH_C"/>
</dbReference>
<reference evidence="3 5" key="2">
    <citation type="journal article" date="2013" name="Nature">
        <title>Insights into bilaterian evolution from three spiralian genomes.</title>
        <authorList>
            <person name="Simakov O."/>
            <person name="Marletaz F."/>
            <person name="Cho S.J."/>
            <person name="Edsinger-Gonzales E."/>
            <person name="Havlak P."/>
            <person name="Hellsten U."/>
            <person name="Kuo D.H."/>
            <person name="Larsson T."/>
            <person name="Lv J."/>
            <person name="Arendt D."/>
            <person name="Savage R."/>
            <person name="Osoegawa K."/>
            <person name="de Jong P."/>
            <person name="Grimwood J."/>
            <person name="Chapman J.A."/>
            <person name="Shapiro H."/>
            <person name="Aerts A."/>
            <person name="Otillar R.P."/>
            <person name="Terry A.Y."/>
            <person name="Boore J.L."/>
            <person name="Grigoriev I.V."/>
            <person name="Lindberg D.R."/>
            <person name="Seaver E.C."/>
            <person name="Weisblat D.A."/>
            <person name="Putnam N.H."/>
            <person name="Rokhsar D.S."/>
        </authorList>
    </citation>
    <scope>NUCLEOTIDE SEQUENCE</scope>
    <source>
        <strain evidence="3 5">I ESC-2004</strain>
    </source>
</reference>
<evidence type="ECO:0000259" key="2">
    <source>
        <dbReference type="Pfam" id="PF21789"/>
    </source>
</evidence>
<dbReference type="EMBL" id="KB310112">
    <property type="protein sequence ID" value="ELT92471.1"/>
    <property type="molecule type" value="Genomic_DNA"/>
</dbReference>
<protein>
    <recommendedName>
        <fullName evidence="2">Transposable element P transposase-like RNase H C-terminal domain-containing protein</fullName>
    </recommendedName>
</protein>
<feature type="domain" description="Transposable element P transposase-like RNase H C-terminal" evidence="2">
    <location>
        <begin position="172"/>
        <end position="206"/>
    </location>
</feature>
<dbReference type="PANTHER" id="PTHR47577">
    <property type="entry name" value="THAP DOMAIN-CONTAINING PROTEIN 6"/>
    <property type="match status" value="1"/>
</dbReference>
<dbReference type="OrthoDB" id="6756829at2759"/>
<reference evidence="4" key="3">
    <citation type="submission" date="2015-06" db="UniProtKB">
        <authorList>
            <consortium name="EnsemblMetazoa"/>
        </authorList>
    </citation>
    <scope>IDENTIFICATION</scope>
</reference>
<dbReference type="EMBL" id="AMQN01013303">
    <property type="status" value="NOT_ANNOTATED_CDS"/>
    <property type="molecule type" value="Genomic_DNA"/>
</dbReference>
<dbReference type="Pfam" id="PF21789">
    <property type="entry name" value="TNP-like_RNaseH_C"/>
    <property type="match status" value="1"/>
</dbReference>
<feature type="region of interest" description="Disordered" evidence="1">
    <location>
        <begin position="19"/>
        <end position="98"/>
    </location>
</feature>
<evidence type="ECO:0000313" key="4">
    <source>
        <dbReference type="EnsemblMetazoa" id="CapteP196778"/>
    </source>
</evidence>
<dbReference type="EnsemblMetazoa" id="CapteT196778">
    <property type="protein sequence ID" value="CapteP196778"/>
    <property type="gene ID" value="CapteG196778"/>
</dbReference>
<feature type="compositionally biased region" description="Basic residues" evidence="1">
    <location>
        <begin position="83"/>
        <end position="98"/>
    </location>
</feature>
<evidence type="ECO:0000313" key="3">
    <source>
        <dbReference type="EMBL" id="ELT92471.1"/>
    </source>
</evidence>
<name>R7TLP4_CAPTE</name>
<sequence length="270" mass="29222">MMSAGTQWCAGDVMASDRILSSSRAPSPPSGKASTGIQTSTTSTTIPPKLKRQQQKSKEKTIVISVAKPSSIPKPKPAPPSKQGKKRHLPKVERRRLNKYGVLDPDAIDPSLEEDMAVDVLPSTSLTPGKMQSTKEEASLESLHTGTGLWDQNHHGFSCAASCDKKAGLPSYKCSQDHLELLFNVIRRCLGGNNNPTTLQLKAVFRRLIAHCGASVSPSDTGNCKVLDEMQLVTAATSTYVPPNYIDEASECDHCDGMGEEITCRDQCRQ</sequence>
<evidence type="ECO:0000313" key="5">
    <source>
        <dbReference type="Proteomes" id="UP000014760"/>
    </source>
</evidence>
<dbReference type="PANTHER" id="PTHR47577:SF2">
    <property type="entry name" value="THAP DOMAIN CONTAINING 9"/>
    <property type="match status" value="1"/>
</dbReference>
<organism evidence="3">
    <name type="scientific">Capitella teleta</name>
    <name type="common">Polychaete worm</name>
    <dbReference type="NCBI Taxonomy" id="283909"/>
    <lineage>
        <taxon>Eukaryota</taxon>
        <taxon>Metazoa</taxon>
        <taxon>Spiralia</taxon>
        <taxon>Lophotrochozoa</taxon>
        <taxon>Annelida</taxon>
        <taxon>Polychaeta</taxon>
        <taxon>Sedentaria</taxon>
        <taxon>Scolecida</taxon>
        <taxon>Capitellidae</taxon>
        <taxon>Capitella</taxon>
    </lineage>
</organism>
<keyword evidence="5" id="KW-1185">Reference proteome</keyword>
<reference evidence="5" key="1">
    <citation type="submission" date="2012-12" db="EMBL/GenBank/DDBJ databases">
        <authorList>
            <person name="Hellsten U."/>
            <person name="Grimwood J."/>
            <person name="Chapman J.A."/>
            <person name="Shapiro H."/>
            <person name="Aerts A."/>
            <person name="Otillar R.P."/>
            <person name="Terry A.Y."/>
            <person name="Boore J.L."/>
            <person name="Simakov O."/>
            <person name="Marletaz F."/>
            <person name="Cho S.-J."/>
            <person name="Edsinger-Gonzales E."/>
            <person name="Havlak P."/>
            <person name="Kuo D.-H."/>
            <person name="Larsson T."/>
            <person name="Lv J."/>
            <person name="Arendt D."/>
            <person name="Savage R."/>
            <person name="Osoegawa K."/>
            <person name="de Jong P."/>
            <person name="Lindberg D.R."/>
            <person name="Seaver E.C."/>
            <person name="Weisblat D.A."/>
            <person name="Putnam N.H."/>
            <person name="Grigoriev I.V."/>
            <person name="Rokhsar D.S."/>
        </authorList>
    </citation>
    <scope>NUCLEOTIDE SEQUENCE</scope>
    <source>
        <strain evidence="5">I ESC-2004</strain>
    </source>
</reference>
<gene>
    <name evidence="3" type="ORF">CAPTEDRAFT_196778</name>
</gene>
<dbReference type="HOGENOM" id="CLU_1031530_0_0_1"/>
<dbReference type="AlphaFoldDB" id="R7TLP4"/>
<proteinExistence type="predicted"/>
<evidence type="ECO:0000256" key="1">
    <source>
        <dbReference type="SAM" id="MobiDB-lite"/>
    </source>
</evidence>
<dbReference type="Proteomes" id="UP000014760">
    <property type="component" value="Unassembled WGS sequence"/>
</dbReference>
<accession>R7TLP4</accession>